<evidence type="ECO:0000313" key="2">
    <source>
        <dbReference type="EMBL" id="KAF7398248.1"/>
    </source>
</evidence>
<feature type="region of interest" description="Disordered" evidence="1">
    <location>
        <begin position="31"/>
        <end position="95"/>
    </location>
</feature>
<evidence type="ECO:0000256" key="1">
    <source>
        <dbReference type="SAM" id="MobiDB-lite"/>
    </source>
</evidence>
<proteinExistence type="predicted"/>
<evidence type="ECO:0000313" key="3">
    <source>
        <dbReference type="Proteomes" id="UP000600918"/>
    </source>
</evidence>
<accession>A0A834K186</accession>
<protein>
    <submittedName>
        <fullName evidence="2">Uncharacterized protein</fullName>
    </submittedName>
</protein>
<dbReference type="EMBL" id="JACSDY010000019">
    <property type="protein sequence ID" value="KAF7398248.1"/>
    <property type="molecule type" value="Genomic_DNA"/>
</dbReference>
<reference evidence="2" key="1">
    <citation type="journal article" date="2020" name="G3 (Bethesda)">
        <title>High-Quality Assemblies for Three Invasive Social Wasps from the &lt;i&gt;Vespula&lt;/i&gt; Genus.</title>
        <authorList>
            <person name="Harrop T.W.R."/>
            <person name="Guhlin J."/>
            <person name="McLaughlin G.M."/>
            <person name="Permina E."/>
            <person name="Stockwell P."/>
            <person name="Gilligan J."/>
            <person name="Le Lec M.F."/>
            <person name="Gruber M.A.M."/>
            <person name="Quinn O."/>
            <person name="Lovegrove M."/>
            <person name="Duncan E.J."/>
            <person name="Remnant E.J."/>
            <person name="Van Eeckhoven J."/>
            <person name="Graham B."/>
            <person name="Knapp R.A."/>
            <person name="Langford K.W."/>
            <person name="Kronenberg Z."/>
            <person name="Press M.O."/>
            <person name="Eacker S.M."/>
            <person name="Wilson-Rankin E.E."/>
            <person name="Purcell J."/>
            <person name="Lester P.J."/>
            <person name="Dearden P.K."/>
        </authorList>
    </citation>
    <scope>NUCLEOTIDE SEQUENCE</scope>
    <source>
        <strain evidence="2">Volc-1</strain>
    </source>
</reference>
<sequence>MMRKEEEERGGMELQWGELVGWVRGWRRRSWHSGSKAKVPNTAPEEPPKLHRSLDACGPWDHGTHERCTSSDGPDTPTYKLLVYTERPNPPVRPS</sequence>
<name>A0A834K186_VESPE</name>
<gene>
    <name evidence="2" type="ORF">H0235_016256</name>
</gene>
<dbReference type="Proteomes" id="UP000600918">
    <property type="component" value="Unassembled WGS sequence"/>
</dbReference>
<dbReference type="AlphaFoldDB" id="A0A834K186"/>
<comment type="caution">
    <text evidence="2">The sequence shown here is derived from an EMBL/GenBank/DDBJ whole genome shotgun (WGS) entry which is preliminary data.</text>
</comment>
<keyword evidence="3" id="KW-1185">Reference proteome</keyword>
<organism evidence="2 3">
    <name type="scientific">Vespula pensylvanica</name>
    <name type="common">Western yellow jacket</name>
    <name type="synonym">Wasp</name>
    <dbReference type="NCBI Taxonomy" id="30213"/>
    <lineage>
        <taxon>Eukaryota</taxon>
        <taxon>Metazoa</taxon>
        <taxon>Ecdysozoa</taxon>
        <taxon>Arthropoda</taxon>
        <taxon>Hexapoda</taxon>
        <taxon>Insecta</taxon>
        <taxon>Pterygota</taxon>
        <taxon>Neoptera</taxon>
        <taxon>Endopterygota</taxon>
        <taxon>Hymenoptera</taxon>
        <taxon>Apocrita</taxon>
        <taxon>Aculeata</taxon>
        <taxon>Vespoidea</taxon>
        <taxon>Vespidae</taxon>
        <taxon>Vespinae</taxon>
        <taxon>Vespula</taxon>
    </lineage>
</organism>